<feature type="transmembrane region" description="Helical" evidence="2">
    <location>
        <begin position="12"/>
        <end position="35"/>
    </location>
</feature>
<gene>
    <name evidence="4" type="ORF">F4V44_24490</name>
</gene>
<dbReference type="InterPro" id="IPR003362">
    <property type="entry name" value="Bact_transf"/>
</dbReference>
<dbReference type="GO" id="GO:0016780">
    <property type="term" value="F:phosphotransferase activity, for other substituted phosphate groups"/>
    <property type="evidence" value="ECO:0007669"/>
    <property type="project" value="TreeGrafter"/>
</dbReference>
<evidence type="ECO:0000313" key="5">
    <source>
        <dbReference type="Proteomes" id="UP000326671"/>
    </source>
</evidence>
<proteinExistence type="inferred from homology"/>
<dbReference type="RefSeq" id="WP_150442631.1">
    <property type="nucleotide sequence ID" value="NZ_VYKL01000048.1"/>
</dbReference>
<accession>A0A5J5H0S4</accession>
<keyword evidence="5" id="KW-1185">Reference proteome</keyword>
<dbReference type="PANTHER" id="PTHR30576">
    <property type="entry name" value="COLANIC BIOSYNTHESIS UDP-GLUCOSE LIPID CARRIER TRANSFERASE"/>
    <property type="match status" value="1"/>
</dbReference>
<keyword evidence="4" id="KW-0808">Transferase</keyword>
<dbReference type="PANTHER" id="PTHR30576:SF0">
    <property type="entry name" value="UNDECAPRENYL-PHOSPHATE N-ACETYLGALACTOSAMINYL 1-PHOSPHATE TRANSFERASE-RELATED"/>
    <property type="match status" value="1"/>
</dbReference>
<keyword evidence="2" id="KW-0472">Membrane</keyword>
<name>A0A5J5H0S4_9BACI</name>
<keyword evidence="2" id="KW-0812">Transmembrane</keyword>
<organism evidence="4 5">
    <name type="scientific">Niallia endozanthoxylica</name>
    <dbReference type="NCBI Taxonomy" id="2036016"/>
    <lineage>
        <taxon>Bacteria</taxon>
        <taxon>Bacillati</taxon>
        <taxon>Bacillota</taxon>
        <taxon>Bacilli</taxon>
        <taxon>Bacillales</taxon>
        <taxon>Bacillaceae</taxon>
        <taxon>Niallia</taxon>
    </lineage>
</organism>
<dbReference type="OrthoDB" id="9808602at2"/>
<dbReference type="AlphaFoldDB" id="A0A5J5H0S4"/>
<keyword evidence="2" id="KW-1133">Transmembrane helix</keyword>
<dbReference type="EMBL" id="VYKL01000048">
    <property type="protein sequence ID" value="KAA9013827.1"/>
    <property type="molecule type" value="Genomic_DNA"/>
</dbReference>
<comment type="caution">
    <text evidence="4">The sequence shown here is derived from an EMBL/GenBank/DDBJ whole genome shotgun (WGS) entry which is preliminary data.</text>
</comment>
<evidence type="ECO:0000256" key="1">
    <source>
        <dbReference type="ARBA" id="ARBA00006464"/>
    </source>
</evidence>
<evidence type="ECO:0000313" key="4">
    <source>
        <dbReference type="EMBL" id="KAA9013827.1"/>
    </source>
</evidence>
<dbReference type="Pfam" id="PF02397">
    <property type="entry name" value="Bac_transf"/>
    <property type="match status" value="1"/>
</dbReference>
<evidence type="ECO:0000256" key="2">
    <source>
        <dbReference type="SAM" id="Phobius"/>
    </source>
</evidence>
<reference evidence="4 5" key="1">
    <citation type="submission" date="2019-09" db="EMBL/GenBank/DDBJ databases">
        <title>Whole genome sequences of isolates from the Mars Exploration Rovers.</title>
        <authorList>
            <person name="Seuylemezian A."/>
            <person name="Vaishampayan P."/>
        </authorList>
    </citation>
    <scope>NUCLEOTIDE SEQUENCE [LARGE SCALE GENOMIC DNA]</scope>
    <source>
        <strain evidence="4 5">MER_TA_151</strain>
    </source>
</reference>
<evidence type="ECO:0000259" key="3">
    <source>
        <dbReference type="Pfam" id="PF02397"/>
    </source>
</evidence>
<dbReference type="Proteomes" id="UP000326671">
    <property type="component" value="Unassembled WGS sequence"/>
</dbReference>
<sequence>MYKMGIKRIFDIVFSILLLPFLIIIVVVVSPLIYFGDFGTIFYVSDRRGLHGEIYKMYKFRTMKMNSPDYRNSDGSTYNSNGDDRLTKVGKLLRKTSIDELPQLFNVLKGDMSFIGPRPTLTGKGLEEYNENMKKRIKVRPGLTGYSQAYYRNSINQEEKYQYDAFYAENLSFVLDLKVLIKTIVTILKRENVYNKNSAKGLNNE</sequence>
<comment type="similarity">
    <text evidence="1">Belongs to the bacterial sugar transferase family.</text>
</comment>
<feature type="domain" description="Bacterial sugar transferase" evidence="3">
    <location>
        <begin position="7"/>
        <end position="189"/>
    </location>
</feature>
<protein>
    <submittedName>
        <fullName evidence="4">Sugar transferase</fullName>
    </submittedName>
</protein>